<reference evidence="2 3" key="1">
    <citation type="submission" date="2019-04" db="EMBL/GenBank/DDBJ databases">
        <title>Draft genome sequence of Youngimonas vesicularis.</title>
        <authorList>
            <person name="Hameed A."/>
        </authorList>
    </citation>
    <scope>NUCLEOTIDE SEQUENCE [LARGE SCALE GENOMIC DNA]</scope>
    <source>
        <strain evidence="2 3">CC-AMW-E</strain>
    </source>
</reference>
<name>A0A4S3M943_9RHOB</name>
<dbReference type="AlphaFoldDB" id="A0A4S3M943"/>
<dbReference type="InterPro" id="IPR016040">
    <property type="entry name" value="NAD(P)-bd_dom"/>
</dbReference>
<dbReference type="InterPro" id="IPR036291">
    <property type="entry name" value="NAD(P)-bd_dom_sf"/>
</dbReference>
<protein>
    <submittedName>
        <fullName evidence="2">SDR family oxidoreductase</fullName>
    </submittedName>
</protein>
<sequence>MTPTILITGASGQLGALVLTELLKTVPAGQIAALVRRPEAAQALPVEARLGDYTDPAALTAAMQGIEKLLLISSSEVGQRAAQHRNVIDAAKAAGVKLIAYTSLLHADRSPLGLAAEHVETEAYLAASGVPHVVLRNGWYAENNLGNAPAAIEHGTYIGAIGDGRISGAARADYAAAAAAVLTSDAQQAGKVYELAGDTSYSLPDLAAETARLSGKPVSYTDLPQAAYAEALVQVGLPQGFADLLADSDVGAAKGALENNSRDLSTLIGRPTTPWQQVLAGLLAA</sequence>
<dbReference type="EMBL" id="SSMD01000004">
    <property type="protein sequence ID" value="THD74123.1"/>
    <property type="molecule type" value="Genomic_DNA"/>
</dbReference>
<dbReference type="Gene3D" id="3.40.50.720">
    <property type="entry name" value="NAD(P)-binding Rossmann-like Domain"/>
    <property type="match status" value="1"/>
</dbReference>
<proteinExistence type="predicted"/>
<keyword evidence="3" id="KW-1185">Reference proteome</keyword>
<comment type="caution">
    <text evidence="2">The sequence shown here is derived from an EMBL/GenBank/DDBJ whole genome shotgun (WGS) entry which is preliminary data.</text>
</comment>
<dbReference type="RefSeq" id="WP_136339332.1">
    <property type="nucleotide sequence ID" value="NZ_SSMD01000004.1"/>
</dbReference>
<feature type="domain" description="NAD(P)-binding" evidence="1">
    <location>
        <begin position="9"/>
        <end position="183"/>
    </location>
</feature>
<dbReference type="SUPFAM" id="SSF51735">
    <property type="entry name" value="NAD(P)-binding Rossmann-fold domains"/>
    <property type="match status" value="1"/>
</dbReference>
<evidence type="ECO:0000259" key="1">
    <source>
        <dbReference type="Pfam" id="PF13460"/>
    </source>
</evidence>
<dbReference type="Pfam" id="PF13460">
    <property type="entry name" value="NAD_binding_10"/>
    <property type="match status" value="1"/>
</dbReference>
<dbReference type="CDD" id="cd05269">
    <property type="entry name" value="TMR_SDR_a"/>
    <property type="match status" value="1"/>
</dbReference>
<accession>A0A4S3M943</accession>
<dbReference type="Proteomes" id="UP000306113">
    <property type="component" value="Unassembled WGS sequence"/>
</dbReference>
<dbReference type="PANTHER" id="PTHR47129">
    <property type="entry name" value="QUINONE OXIDOREDUCTASE 2"/>
    <property type="match status" value="1"/>
</dbReference>
<dbReference type="OrthoDB" id="7771794at2"/>
<organism evidence="2 3">
    <name type="scientific">Thalassobius vesicularis</name>
    <dbReference type="NCBI Taxonomy" id="1294297"/>
    <lineage>
        <taxon>Bacteria</taxon>
        <taxon>Pseudomonadati</taxon>
        <taxon>Pseudomonadota</taxon>
        <taxon>Alphaproteobacteria</taxon>
        <taxon>Rhodobacterales</taxon>
        <taxon>Roseobacteraceae</taxon>
        <taxon>Thalassovita</taxon>
    </lineage>
</organism>
<evidence type="ECO:0000313" key="2">
    <source>
        <dbReference type="EMBL" id="THD74123.1"/>
    </source>
</evidence>
<dbReference type="Gene3D" id="3.90.25.10">
    <property type="entry name" value="UDP-galactose 4-epimerase, domain 1"/>
    <property type="match status" value="1"/>
</dbReference>
<dbReference type="InterPro" id="IPR052718">
    <property type="entry name" value="NmrA-type_oxidoreductase"/>
</dbReference>
<gene>
    <name evidence="2" type="ORF">E7681_11015</name>
</gene>
<evidence type="ECO:0000313" key="3">
    <source>
        <dbReference type="Proteomes" id="UP000306113"/>
    </source>
</evidence>
<dbReference type="PANTHER" id="PTHR47129:SF1">
    <property type="entry name" value="NMRA-LIKE DOMAIN-CONTAINING PROTEIN"/>
    <property type="match status" value="1"/>
</dbReference>